<dbReference type="Pfam" id="PF06080">
    <property type="entry name" value="DUF938"/>
    <property type="match status" value="1"/>
</dbReference>
<reference evidence="1 2" key="1">
    <citation type="submission" date="2020-12" db="EMBL/GenBank/DDBJ databases">
        <title>Novel Thalassolituus-related marine hydrocarbonoclastic bacteria mediated algae-derived hydrocarbons mineralization in twilight zone of the northern South China Sea.</title>
        <authorList>
            <person name="Dong C."/>
        </authorList>
    </citation>
    <scope>NUCLEOTIDE SEQUENCE [LARGE SCALE GENOMIC DNA]</scope>
    <source>
        <strain evidence="1 2">IMCC1826</strain>
    </source>
</reference>
<protein>
    <submittedName>
        <fullName evidence="1">DUF938 domain-containing protein</fullName>
    </submittedName>
</protein>
<dbReference type="Gene3D" id="3.40.50.150">
    <property type="entry name" value="Vaccinia Virus protein VP39"/>
    <property type="match status" value="1"/>
</dbReference>
<keyword evidence="2" id="KW-1185">Reference proteome</keyword>
<name>A0ABS7ZX92_9GAMM</name>
<evidence type="ECO:0000313" key="1">
    <source>
        <dbReference type="EMBL" id="MCA6065205.1"/>
    </source>
</evidence>
<dbReference type="RefSeq" id="WP_225676921.1">
    <property type="nucleotide sequence ID" value="NZ_JAEDAH010000102.1"/>
</dbReference>
<dbReference type="Proteomes" id="UP000714380">
    <property type="component" value="Unassembled WGS sequence"/>
</dbReference>
<proteinExistence type="predicted"/>
<dbReference type="InterPro" id="IPR010342">
    <property type="entry name" value="DUF938"/>
</dbReference>
<dbReference type="InterPro" id="IPR029063">
    <property type="entry name" value="SAM-dependent_MTases_sf"/>
</dbReference>
<sequence length="208" mass="23596">MMALQTDAPADQLPVSEACLRNQESILLALMQELKEPMTVLELASGSGQHGAFFAPRMPHIRWQPSELAERIPGINAWRRYAGCDNLLPPLVLDIAQTLWPIKQVDAVFAANLVHFVGWDKLRSMFSGIGRVLNQRGRLFLYGPFKYNDRFNSAGDEALDQWLKERDREAGIRDVAEVMLAARREKLKLIRDIAMPANNRLLVLQKYA</sequence>
<dbReference type="PANTHER" id="PTHR20974">
    <property type="entry name" value="UPF0585 PROTEIN CG18661"/>
    <property type="match status" value="1"/>
</dbReference>
<accession>A0ABS7ZX92</accession>
<dbReference type="SUPFAM" id="SSF53335">
    <property type="entry name" value="S-adenosyl-L-methionine-dependent methyltransferases"/>
    <property type="match status" value="1"/>
</dbReference>
<gene>
    <name evidence="1" type="ORF">I9W95_16535</name>
</gene>
<comment type="caution">
    <text evidence="1">The sequence shown here is derived from an EMBL/GenBank/DDBJ whole genome shotgun (WGS) entry which is preliminary data.</text>
</comment>
<evidence type="ECO:0000313" key="2">
    <source>
        <dbReference type="Proteomes" id="UP000714380"/>
    </source>
</evidence>
<dbReference type="EMBL" id="JAEDAH010000102">
    <property type="protein sequence ID" value="MCA6065205.1"/>
    <property type="molecule type" value="Genomic_DNA"/>
</dbReference>
<dbReference type="PANTHER" id="PTHR20974:SF0">
    <property type="entry name" value="UPF0585 PROTEIN CG18661"/>
    <property type="match status" value="1"/>
</dbReference>
<organism evidence="1 2">
    <name type="scientific">Thalassolituus marinus</name>
    <dbReference type="NCBI Taxonomy" id="671053"/>
    <lineage>
        <taxon>Bacteria</taxon>
        <taxon>Pseudomonadati</taxon>
        <taxon>Pseudomonadota</taxon>
        <taxon>Gammaproteobacteria</taxon>
        <taxon>Oceanospirillales</taxon>
        <taxon>Oceanospirillaceae</taxon>
        <taxon>Thalassolituus</taxon>
    </lineage>
</organism>